<dbReference type="AlphaFoldDB" id="A0A517VDN9"/>
<name>A0A517VDN9_9PLAN</name>
<feature type="compositionally biased region" description="Basic and acidic residues" evidence="1">
    <location>
        <begin position="72"/>
        <end position="86"/>
    </location>
</feature>
<evidence type="ECO:0000313" key="3">
    <source>
        <dbReference type="Proteomes" id="UP000316855"/>
    </source>
</evidence>
<protein>
    <submittedName>
        <fullName evidence="2">Uncharacterized protein</fullName>
    </submittedName>
</protein>
<reference evidence="2 3" key="1">
    <citation type="submission" date="2019-02" db="EMBL/GenBank/DDBJ databases">
        <title>Deep-cultivation of Planctomycetes and their phenomic and genomic characterization uncovers novel biology.</title>
        <authorList>
            <person name="Wiegand S."/>
            <person name="Jogler M."/>
            <person name="Boedeker C."/>
            <person name="Pinto D."/>
            <person name="Vollmers J."/>
            <person name="Rivas-Marin E."/>
            <person name="Kohn T."/>
            <person name="Peeters S.H."/>
            <person name="Heuer A."/>
            <person name="Rast P."/>
            <person name="Oberbeckmann S."/>
            <person name="Bunk B."/>
            <person name="Jeske O."/>
            <person name="Meyerdierks A."/>
            <person name="Storesund J.E."/>
            <person name="Kallscheuer N."/>
            <person name="Luecker S."/>
            <person name="Lage O.M."/>
            <person name="Pohl T."/>
            <person name="Merkel B.J."/>
            <person name="Hornburger P."/>
            <person name="Mueller R.-W."/>
            <person name="Bruemmer F."/>
            <person name="Labrenz M."/>
            <person name="Spormann A.M."/>
            <person name="Op den Camp H."/>
            <person name="Overmann J."/>
            <person name="Amann R."/>
            <person name="Jetten M.S.M."/>
            <person name="Mascher T."/>
            <person name="Medema M.H."/>
            <person name="Devos D.P."/>
            <person name="Kaster A.-K."/>
            <person name="Ovreas L."/>
            <person name="Rohde M."/>
            <person name="Galperin M.Y."/>
            <person name="Jogler C."/>
        </authorList>
    </citation>
    <scope>NUCLEOTIDE SEQUENCE [LARGE SCALE GENOMIC DNA]</scope>
    <source>
        <strain evidence="2 3">Pan161</strain>
    </source>
</reference>
<organism evidence="2 3">
    <name type="scientific">Gimesia algae</name>
    <dbReference type="NCBI Taxonomy" id="2527971"/>
    <lineage>
        <taxon>Bacteria</taxon>
        <taxon>Pseudomonadati</taxon>
        <taxon>Planctomycetota</taxon>
        <taxon>Planctomycetia</taxon>
        <taxon>Planctomycetales</taxon>
        <taxon>Planctomycetaceae</taxon>
        <taxon>Gimesia</taxon>
    </lineage>
</organism>
<feature type="region of interest" description="Disordered" evidence="1">
    <location>
        <begin position="63"/>
        <end position="93"/>
    </location>
</feature>
<dbReference type="Proteomes" id="UP000316855">
    <property type="component" value="Chromosome"/>
</dbReference>
<sequence length="188" mass="20355">MVKCDARYNATEPAEPGSRVLWAHCGGRLSVKCMTGSPNAVAEACNQDLNSLIKAEWEPGAKCPGLFPSRQPRTEEDLQRDTREPEPAGGADRIPARIPMECNGILSMESIRNIRIVETGPCCSAASLPNCMRRGLVRQSISACVWSAVRSGLRSGCTLTSGRMGITGYEEMTLRTACCAAKQKYNCL</sequence>
<accession>A0A517VDN9</accession>
<dbReference type="KEGG" id="gax:Pan161_27760"/>
<keyword evidence="3" id="KW-1185">Reference proteome</keyword>
<evidence type="ECO:0000256" key="1">
    <source>
        <dbReference type="SAM" id="MobiDB-lite"/>
    </source>
</evidence>
<evidence type="ECO:0000313" key="2">
    <source>
        <dbReference type="EMBL" id="QDT91121.1"/>
    </source>
</evidence>
<proteinExistence type="predicted"/>
<gene>
    <name evidence="2" type="ORF">Pan161_27760</name>
</gene>
<dbReference type="EMBL" id="CP036343">
    <property type="protein sequence ID" value="QDT91121.1"/>
    <property type="molecule type" value="Genomic_DNA"/>
</dbReference>